<feature type="chain" id="PRO_5011713794" evidence="1">
    <location>
        <begin position="23"/>
        <end position="115"/>
    </location>
</feature>
<dbReference type="OrthoDB" id="7872412at2"/>
<dbReference type="InterPro" id="IPR025711">
    <property type="entry name" value="PepSY"/>
</dbReference>
<organism evidence="3 4">
    <name type="scientific">Citreimonas salinaria</name>
    <dbReference type="NCBI Taxonomy" id="321339"/>
    <lineage>
        <taxon>Bacteria</taxon>
        <taxon>Pseudomonadati</taxon>
        <taxon>Pseudomonadota</taxon>
        <taxon>Alphaproteobacteria</taxon>
        <taxon>Rhodobacterales</taxon>
        <taxon>Roseobacteraceae</taxon>
        <taxon>Citreimonas</taxon>
    </lineage>
</organism>
<feature type="signal peptide" evidence="1">
    <location>
        <begin position="1"/>
        <end position="22"/>
    </location>
</feature>
<evidence type="ECO:0000313" key="4">
    <source>
        <dbReference type="Proteomes" id="UP000199286"/>
    </source>
</evidence>
<protein>
    <submittedName>
        <fullName evidence="3">Peptidase propeptide and YPEB domain-containing protein</fullName>
    </submittedName>
</protein>
<evidence type="ECO:0000256" key="1">
    <source>
        <dbReference type="SAM" id="SignalP"/>
    </source>
</evidence>
<dbReference type="Proteomes" id="UP000199286">
    <property type="component" value="Unassembled WGS sequence"/>
</dbReference>
<feature type="domain" description="PepSY" evidence="2">
    <location>
        <begin position="60"/>
        <end position="109"/>
    </location>
</feature>
<keyword evidence="1" id="KW-0732">Signal</keyword>
<dbReference type="Pfam" id="PF13670">
    <property type="entry name" value="PepSY_2"/>
    <property type="match status" value="1"/>
</dbReference>
<gene>
    <name evidence="3" type="ORF">SAMN05444340_1364</name>
</gene>
<dbReference type="AlphaFoldDB" id="A0A1H3NY66"/>
<dbReference type="EMBL" id="FNPF01000036">
    <property type="protein sequence ID" value="SDY93515.1"/>
    <property type="molecule type" value="Genomic_DNA"/>
</dbReference>
<reference evidence="3 4" key="1">
    <citation type="submission" date="2016-10" db="EMBL/GenBank/DDBJ databases">
        <authorList>
            <person name="de Groot N.N."/>
        </authorList>
    </citation>
    <scope>NUCLEOTIDE SEQUENCE [LARGE SCALE GENOMIC DNA]</scope>
    <source>
        <strain evidence="3 4">DSM 26880</strain>
    </source>
</reference>
<accession>A0A1H3NY66</accession>
<proteinExistence type="predicted"/>
<evidence type="ECO:0000259" key="2">
    <source>
        <dbReference type="Pfam" id="PF13670"/>
    </source>
</evidence>
<sequence>MLIKTFLSATACSLLVGTAAFAQDDVVVLTADELTAADEAADLMFIEMYGDAVPTYVTATDAYATMQAMGYTGIHDLDVEWGLYEVEAFAPDGNEVEIEYDPVTGAILDIDDNWF</sequence>
<name>A0A1H3NY66_9RHOB</name>
<evidence type="ECO:0000313" key="3">
    <source>
        <dbReference type="EMBL" id="SDY93515.1"/>
    </source>
</evidence>
<keyword evidence="4" id="KW-1185">Reference proteome</keyword>